<evidence type="ECO:0000256" key="3">
    <source>
        <dbReference type="ARBA" id="ARBA00022692"/>
    </source>
</evidence>
<accession>A0AAV9IQ35</accession>
<keyword evidence="10" id="KW-1185">Reference proteome</keyword>
<dbReference type="InterPro" id="IPR007599">
    <property type="entry name" value="DER1"/>
</dbReference>
<feature type="transmembrane region" description="Helical" evidence="7">
    <location>
        <begin position="104"/>
        <end position="128"/>
    </location>
</feature>
<evidence type="ECO:0000313" key="9">
    <source>
        <dbReference type="EMBL" id="KAK4534206.1"/>
    </source>
</evidence>
<dbReference type="EMBL" id="JANCYW010000001">
    <property type="protein sequence ID" value="KAK4534206.1"/>
    <property type="molecule type" value="Genomic_DNA"/>
</dbReference>
<dbReference type="InterPro" id="IPR035952">
    <property type="entry name" value="Rhomboid-like_sf"/>
</dbReference>
<evidence type="ECO:0000313" key="10">
    <source>
        <dbReference type="Proteomes" id="UP001301350"/>
    </source>
</evidence>
<sequence>MPDVRNVQDGDTLSTWFASIPPVTRYWLVSCTLVTLGCGIGLIDPRLVILDWRQILHGWQLWRLLTCFLFLGSLGFGFLFNLLFIYQYSSALEKNVFQGRTADYLWMFVVVGSALLIVSATVLRTYVLGPALLMAVTHIWSRHFPTMRVTIFFFTVPAAYLSFALLALTLLMGGGLDLSGAAGMICGHLYYFLDSVYPFLPGNQGQKPLQTPALFARLVGGRPVPSRGLRRDASDTTSRVSLSSLTGGHRWGTGQRLGSQENSSGS</sequence>
<organism evidence="9 10">
    <name type="scientific">Cyanidium caldarium</name>
    <name type="common">Red alga</name>
    <dbReference type="NCBI Taxonomy" id="2771"/>
    <lineage>
        <taxon>Eukaryota</taxon>
        <taxon>Rhodophyta</taxon>
        <taxon>Bangiophyceae</taxon>
        <taxon>Cyanidiales</taxon>
        <taxon>Cyanidiaceae</taxon>
        <taxon>Cyanidium</taxon>
    </lineage>
</organism>
<feature type="compositionally biased region" description="Polar residues" evidence="8">
    <location>
        <begin position="256"/>
        <end position="266"/>
    </location>
</feature>
<dbReference type="SUPFAM" id="SSF144091">
    <property type="entry name" value="Rhomboid-like"/>
    <property type="match status" value="1"/>
</dbReference>
<evidence type="ECO:0000256" key="6">
    <source>
        <dbReference type="ARBA" id="ARBA00023136"/>
    </source>
</evidence>
<gene>
    <name evidence="9" type="ORF">CDCA_CDCA01G0231</name>
</gene>
<protein>
    <recommendedName>
        <fullName evidence="7">Derlin</fullName>
    </recommendedName>
</protein>
<comment type="subcellular location">
    <subcellularLocation>
        <location evidence="1 7">Endoplasmic reticulum membrane</location>
        <topology evidence="1 7">Multi-pass membrane protein</topology>
    </subcellularLocation>
</comment>
<feature type="region of interest" description="Disordered" evidence="8">
    <location>
        <begin position="226"/>
        <end position="266"/>
    </location>
</feature>
<dbReference type="PANTHER" id="PTHR11009">
    <property type="entry name" value="DER1-LIKE PROTEIN, DERLIN"/>
    <property type="match status" value="1"/>
</dbReference>
<dbReference type="GO" id="GO:0005789">
    <property type="term" value="C:endoplasmic reticulum membrane"/>
    <property type="evidence" value="ECO:0007669"/>
    <property type="project" value="UniProtKB-SubCell"/>
</dbReference>
<dbReference type="Proteomes" id="UP001301350">
    <property type="component" value="Unassembled WGS sequence"/>
</dbReference>
<dbReference type="GO" id="GO:0006950">
    <property type="term" value="P:response to stress"/>
    <property type="evidence" value="ECO:0007669"/>
    <property type="project" value="UniProtKB-ARBA"/>
</dbReference>
<keyword evidence="6 7" id="KW-0472">Membrane</keyword>
<proteinExistence type="inferred from homology"/>
<keyword evidence="5 7" id="KW-1133">Transmembrane helix</keyword>
<evidence type="ECO:0000256" key="7">
    <source>
        <dbReference type="RuleBase" id="RU363059"/>
    </source>
</evidence>
<feature type="transmembrane region" description="Helical" evidence="7">
    <location>
        <begin position="61"/>
        <end position="84"/>
    </location>
</feature>
<dbReference type="AlphaFoldDB" id="A0AAV9IQ35"/>
<comment type="similarity">
    <text evidence="2 7">Belongs to the derlin family.</text>
</comment>
<dbReference type="Pfam" id="PF04511">
    <property type="entry name" value="DER1"/>
    <property type="match status" value="1"/>
</dbReference>
<comment type="caution">
    <text evidence="9">The sequence shown here is derived from an EMBL/GenBank/DDBJ whole genome shotgun (WGS) entry which is preliminary data.</text>
</comment>
<feature type="transmembrane region" description="Helical" evidence="7">
    <location>
        <begin position="149"/>
        <end position="172"/>
    </location>
</feature>
<comment type="function">
    <text evidence="7">May be involved in the degradation of misfolded endoplasmic reticulum (ER) luminal proteins.</text>
</comment>
<evidence type="ECO:0000256" key="1">
    <source>
        <dbReference type="ARBA" id="ARBA00004477"/>
    </source>
</evidence>
<name>A0AAV9IQ35_CYACA</name>
<evidence type="ECO:0000256" key="5">
    <source>
        <dbReference type="ARBA" id="ARBA00022989"/>
    </source>
</evidence>
<evidence type="ECO:0000256" key="2">
    <source>
        <dbReference type="ARBA" id="ARBA00008917"/>
    </source>
</evidence>
<evidence type="ECO:0000256" key="4">
    <source>
        <dbReference type="ARBA" id="ARBA00022824"/>
    </source>
</evidence>
<feature type="transmembrane region" description="Helical" evidence="7">
    <location>
        <begin position="26"/>
        <end position="49"/>
    </location>
</feature>
<evidence type="ECO:0000256" key="8">
    <source>
        <dbReference type="SAM" id="MobiDB-lite"/>
    </source>
</evidence>
<feature type="compositionally biased region" description="Polar residues" evidence="8">
    <location>
        <begin position="235"/>
        <end position="246"/>
    </location>
</feature>
<keyword evidence="4 7" id="KW-0256">Endoplasmic reticulum</keyword>
<reference evidence="9 10" key="1">
    <citation type="submission" date="2022-07" db="EMBL/GenBank/DDBJ databases">
        <title>Genome-wide signatures of adaptation to extreme environments.</title>
        <authorList>
            <person name="Cho C.H."/>
            <person name="Yoon H.S."/>
        </authorList>
    </citation>
    <scope>NUCLEOTIDE SEQUENCE [LARGE SCALE GENOMIC DNA]</scope>
    <source>
        <strain evidence="9 10">DBV 063 E5</strain>
    </source>
</reference>
<keyword evidence="3 7" id="KW-0812">Transmembrane</keyword>